<comment type="caution">
    <text evidence="5">The sequence shown here is derived from an EMBL/GenBank/DDBJ whole genome shotgun (WGS) entry which is preliminary data.</text>
</comment>
<evidence type="ECO:0000313" key="6">
    <source>
        <dbReference type="Proteomes" id="UP000712281"/>
    </source>
</evidence>
<dbReference type="Pfam" id="PF03171">
    <property type="entry name" value="2OG-FeII_Oxy"/>
    <property type="match status" value="1"/>
</dbReference>
<sequence length="382" mass="42895">MSITESYPPAFRRVINDGAPSGTAEIESVLVQDKDIDIPVIDFECLDKDILTEACREWGIFRLKNHGVPLPLMSQLQEISESLLSLPFENKQKLFAAVNSPMSYFWGTPALNRSGDALKRGAQASNVSMVEGFNVPLSKLPASDDDAQHSELESFSMSGAVDCTDDEKQCDIVSRAWGLIDEMFTFSLLRACRVLIEEYGRHITRIAVSLFEAIAQTLNLELSSHQRSGYLLESTGLIRVYRYPPSDKTAGEALGMEVHTDSSVISILKEDETGGLEIMKDEEWFRVKPVADTLIVNLGDMMQAISDNEYKSVEHRVKKKDMTTKRHSVCYFVFPQRDYVIKSSNYKPFTYSEFEAQVQADVQSLGTKLGLLRFTPESPLFL</sequence>
<evidence type="ECO:0000259" key="4">
    <source>
        <dbReference type="PROSITE" id="PS51471"/>
    </source>
</evidence>
<evidence type="ECO:0000256" key="2">
    <source>
        <dbReference type="ARBA" id="ARBA00023004"/>
    </source>
</evidence>
<dbReference type="InterPro" id="IPR027443">
    <property type="entry name" value="IPNS-like_sf"/>
</dbReference>
<keyword evidence="3" id="KW-0560">Oxidoreductase</keyword>
<organism evidence="5 6">
    <name type="scientific">Brassica cretica</name>
    <name type="common">Mustard</name>
    <dbReference type="NCBI Taxonomy" id="69181"/>
    <lineage>
        <taxon>Eukaryota</taxon>
        <taxon>Viridiplantae</taxon>
        <taxon>Streptophyta</taxon>
        <taxon>Embryophyta</taxon>
        <taxon>Tracheophyta</taxon>
        <taxon>Spermatophyta</taxon>
        <taxon>Magnoliopsida</taxon>
        <taxon>eudicotyledons</taxon>
        <taxon>Gunneridae</taxon>
        <taxon>Pentapetalae</taxon>
        <taxon>rosids</taxon>
        <taxon>malvids</taxon>
        <taxon>Brassicales</taxon>
        <taxon>Brassicaceae</taxon>
        <taxon>Brassiceae</taxon>
        <taxon>Brassica</taxon>
    </lineage>
</organism>
<comment type="similarity">
    <text evidence="3">Belongs to the iron/ascorbate-dependent oxidoreductase family.</text>
</comment>
<keyword evidence="2 3" id="KW-0408">Iron</keyword>
<dbReference type="Proteomes" id="UP000712281">
    <property type="component" value="Unassembled WGS sequence"/>
</dbReference>
<dbReference type="Pfam" id="PF14226">
    <property type="entry name" value="DIOX_N"/>
    <property type="match status" value="1"/>
</dbReference>
<proteinExistence type="inferred from homology"/>
<dbReference type="EMBL" id="QGKW02000717">
    <property type="protein sequence ID" value="KAF2600435.1"/>
    <property type="molecule type" value="Genomic_DNA"/>
</dbReference>
<feature type="domain" description="Fe2OG dioxygenase" evidence="4">
    <location>
        <begin position="233"/>
        <end position="335"/>
    </location>
</feature>
<dbReference type="PANTHER" id="PTHR47990">
    <property type="entry name" value="2-OXOGLUTARATE (2OG) AND FE(II)-DEPENDENT OXYGENASE SUPERFAMILY PROTEIN-RELATED"/>
    <property type="match status" value="1"/>
</dbReference>
<dbReference type="InterPro" id="IPR005123">
    <property type="entry name" value="Oxoglu/Fe-dep_dioxygenase_dom"/>
</dbReference>
<evidence type="ECO:0000313" key="5">
    <source>
        <dbReference type="EMBL" id="KAF2600435.1"/>
    </source>
</evidence>
<dbReference type="Gene3D" id="2.60.120.330">
    <property type="entry name" value="B-lactam Antibiotic, Isopenicillin N Synthase, Chain"/>
    <property type="match status" value="1"/>
</dbReference>
<accession>A0A8S9L175</accession>
<dbReference type="InterPro" id="IPR044861">
    <property type="entry name" value="IPNS-like_FE2OG_OXY"/>
</dbReference>
<reference evidence="5" key="1">
    <citation type="submission" date="2019-12" db="EMBL/GenBank/DDBJ databases">
        <title>Genome sequencing and annotation of Brassica cretica.</title>
        <authorList>
            <person name="Studholme D.J."/>
            <person name="Sarris P.F."/>
        </authorList>
    </citation>
    <scope>NUCLEOTIDE SEQUENCE</scope>
    <source>
        <strain evidence="5">PFS-001/15</strain>
        <tissue evidence="5">Leaf</tissue>
    </source>
</reference>
<dbReference type="InterPro" id="IPR050231">
    <property type="entry name" value="Iron_ascorbate_oxido_reductase"/>
</dbReference>
<evidence type="ECO:0000256" key="1">
    <source>
        <dbReference type="ARBA" id="ARBA00022723"/>
    </source>
</evidence>
<evidence type="ECO:0000256" key="3">
    <source>
        <dbReference type="RuleBase" id="RU003682"/>
    </source>
</evidence>
<name>A0A8S9L175_BRACR</name>
<protein>
    <recommendedName>
        <fullName evidence="4">Fe2OG dioxygenase domain-containing protein</fullName>
    </recommendedName>
</protein>
<dbReference type="InterPro" id="IPR026992">
    <property type="entry name" value="DIOX_N"/>
</dbReference>
<dbReference type="GO" id="GO:0016491">
    <property type="term" value="F:oxidoreductase activity"/>
    <property type="evidence" value="ECO:0007669"/>
    <property type="project" value="UniProtKB-KW"/>
</dbReference>
<gene>
    <name evidence="5" type="ORF">F2Q68_00007880</name>
</gene>
<dbReference type="AlphaFoldDB" id="A0A8S9L175"/>
<dbReference type="PROSITE" id="PS51471">
    <property type="entry name" value="FE2OG_OXY"/>
    <property type="match status" value="1"/>
</dbReference>
<keyword evidence="1 3" id="KW-0479">Metal-binding</keyword>
<dbReference type="SUPFAM" id="SSF51197">
    <property type="entry name" value="Clavaminate synthase-like"/>
    <property type="match status" value="1"/>
</dbReference>
<dbReference type="GO" id="GO:0046872">
    <property type="term" value="F:metal ion binding"/>
    <property type="evidence" value="ECO:0007669"/>
    <property type="project" value="UniProtKB-KW"/>
</dbReference>